<dbReference type="GO" id="GO:0015250">
    <property type="term" value="F:water channel activity"/>
    <property type="evidence" value="ECO:0000318"/>
    <property type="project" value="GO_Central"/>
</dbReference>
<accession>A0BFP0</accession>
<dbReference type="Gene3D" id="3.30.1520.10">
    <property type="entry name" value="Phox-like domain"/>
    <property type="match status" value="1"/>
</dbReference>
<dbReference type="PANTHER" id="PTHR45665">
    <property type="entry name" value="AQUAPORIN-8"/>
    <property type="match status" value="1"/>
</dbReference>
<dbReference type="InterPro" id="IPR036871">
    <property type="entry name" value="PX_dom_sf"/>
</dbReference>
<dbReference type="GO" id="GO:0006833">
    <property type="term" value="P:water transport"/>
    <property type="evidence" value="ECO:0000318"/>
    <property type="project" value="GO_Central"/>
</dbReference>
<dbReference type="CDD" id="cd06093">
    <property type="entry name" value="PX_domain"/>
    <property type="match status" value="1"/>
</dbReference>
<dbReference type="GO" id="GO:0005737">
    <property type="term" value="C:cytoplasm"/>
    <property type="evidence" value="ECO:0007669"/>
    <property type="project" value="UniProtKB-ARBA"/>
</dbReference>
<dbReference type="GO" id="GO:0035091">
    <property type="term" value="F:phosphatidylinositol binding"/>
    <property type="evidence" value="ECO:0007669"/>
    <property type="project" value="InterPro"/>
</dbReference>
<keyword evidence="2" id="KW-0813">Transport</keyword>
<dbReference type="GO" id="GO:0016020">
    <property type="term" value="C:membrane"/>
    <property type="evidence" value="ECO:0000318"/>
    <property type="project" value="GO_Central"/>
</dbReference>
<dbReference type="SUPFAM" id="SSF64268">
    <property type="entry name" value="PX domain"/>
    <property type="match status" value="1"/>
</dbReference>
<feature type="transmembrane region" description="Helical" evidence="7">
    <location>
        <begin position="104"/>
        <end position="126"/>
    </location>
</feature>
<dbReference type="Proteomes" id="UP000000600">
    <property type="component" value="Unassembled WGS sequence"/>
</dbReference>
<keyword evidence="4" id="KW-0677">Repeat</keyword>
<evidence type="ECO:0000256" key="3">
    <source>
        <dbReference type="ARBA" id="ARBA00022692"/>
    </source>
</evidence>
<dbReference type="RefSeq" id="XP_001424755.1">
    <property type="nucleotide sequence ID" value="XM_001424718.1"/>
</dbReference>
<keyword evidence="6 7" id="KW-0472">Membrane</keyword>
<keyword evidence="5 7" id="KW-1133">Transmembrane helix</keyword>
<dbReference type="InParanoid" id="A0BFP0"/>
<organism evidence="8 9">
    <name type="scientific">Paramecium tetraurelia</name>
    <dbReference type="NCBI Taxonomy" id="5888"/>
    <lineage>
        <taxon>Eukaryota</taxon>
        <taxon>Sar</taxon>
        <taxon>Alveolata</taxon>
        <taxon>Ciliophora</taxon>
        <taxon>Intramacronucleata</taxon>
        <taxon>Oligohymenophorea</taxon>
        <taxon>Peniculida</taxon>
        <taxon>Parameciidae</taxon>
        <taxon>Paramecium</taxon>
    </lineage>
</organism>
<keyword evidence="3 7" id="KW-0812">Transmembrane</keyword>
<comment type="subcellular location">
    <subcellularLocation>
        <location evidence="1">Endomembrane system</location>
        <topology evidence="1">Multi-pass membrane protein</topology>
    </subcellularLocation>
</comment>
<dbReference type="Pfam" id="PF00230">
    <property type="entry name" value="MIP"/>
    <property type="match status" value="1"/>
</dbReference>
<evidence type="ECO:0000256" key="5">
    <source>
        <dbReference type="ARBA" id="ARBA00022989"/>
    </source>
</evidence>
<evidence type="ECO:0000256" key="4">
    <source>
        <dbReference type="ARBA" id="ARBA00022737"/>
    </source>
</evidence>
<evidence type="ECO:0000256" key="2">
    <source>
        <dbReference type="ARBA" id="ARBA00022448"/>
    </source>
</evidence>
<keyword evidence="9" id="KW-1185">Reference proteome</keyword>
<dbReference type="InterPro" id="IPR000425">
    <property type="entry name" value="MIP"/>
</dbReference>
<feature type="transmembrane region" description="Helical" evidence="7">
    <location>
        <begin position="222"/>
        <end position="241"/>
    </location>
</feature>
<evidence type="ECO:0000256" key="6">
    <source>
        <dbReference type="ARBA" id="ARBA00023136"/>
    </source>
</evidence>
<dbReference type="GO" id="GO:0019755">
    <property type="term" value="P:one-carbon compound transport"/>
    <property type="evidence" value="ECO:0007669"/>
    <property type="project" value="UniProtKB-ARBA"/>
</dbReference>
<dbReference type="HOGENOM" id="CLU_018901_0_0_1"/>
<dbReference type="InterPro" id="IPR023271">
    <property type="entry name" value="Aquaporin-like"/>
</dbReference>
<evidence type="ECO:0000313" key="8">
    <source>
        <dbReference type="EMBL" id="CAK57357.1"/>
    </source>
</evidence>
<dbReference type="GO" id="GO:0012505">
    <property type="term" value="C:endomembrane system"/>
    <property type="evidence" value="ECO:0007669"/>
    <property type="project" value="UniProtKB-SubCell"/>
</dbReference>
<dbReference type="OrthoDB" id="422186at2759"/>
<dbReference type="AlphaFoldDB" id="A0BFP0"/>
<dbReference type="GeneID" id="5010539"/>
<gene>
    <name evidence="8" type="ORF">GSPATT00028392001</name>
</gene>
<protein>
    <submittedName>
        <fullName evidence="8">Uncharacterized protein</fullName>
    </submittedName>
</protein>
<dbReference type="SUPFAM" id="SSF81338">
    <property type="entry name" value="Aquaporin-like"/>
    <property type="match status" value="1"/>
</dbReference>
<evidence type="ECO:0000313" key="9">
    <source>
        <dbReference type="Proteomes" id="UP000000600"/>
    </source>
</evidence>
<dbReference type="Gene3D" id="1.20.1080.10">
    <property type="entry name" value="Glycerol uptake facilitator protein"/>
    <property type="match status" value="1"/>
</dbReference>
<sequence length="806" mass="94390">MQRFESDVNVEGESQAAYTRFDSSPSVGQLSGTHLEKQTIIKSTLIATIGSFIFTYGILASAGNNMAILVIFFLSVLMTDRLTVFNPAVSFIDLLMARIGFQEFIFNVIGQVGGSLLGAMVCFFVLQDFTNAPYLDAKIGDNLIGSVEGELFGSMLFMIVLVLQEDDYLKFSDDKLEHALVVTLGFGAARVLTSQGQSLFNPAFAFSLELFECIQDGTWGRFGFLWVFTCTPFMASVVAIIDSTIRKFNTDFDLLIMSQTFTKEQQLLVDEIISKGYNQDDFEDFVLHKEPNKGQDLTQWTYQELLKIIQQYQQESIKSNYYAEKEQQSDSYQIVELDSPDISDQIQIIDRDTFVQKQTLESIKIVHHFTTYHQTDKISLIPFEKTITCKQMYFFIDENIDLQFEISPPIQEGGGILDFFSKTIVFPIQILPMQWKVKRTLQDFIQFRNILSAAFPEYIIPSFPYNDINDYDIIMKEQQNIIKVLNVFLQIYNKKPIIRTVFSSLLFLNEENSKQFQQKFYKEQTLQKQYNLGQKQSKTGTLTFSFNQTQYQKYKDYQMYLNGEQGNYEIIQKYLEQFAEFTQKGQQSLGYSIEMIQSLCNSLPQYMEAQEFGKSLCMIKSYFQTQKDFVLRSTKQIMDVLLITLVKFKNSRQQLTELKSNLFETFQIFSNEFNLLEKRKEELFVIKDLQKWGLNQEQQLKVDINKCFTDLKYAKEIMLPKDTFYVDEKRDQYVYMLNKFNEQYEQQFIIETDKLLNEIQYYLENMRCYTNNQVSNLLNLQLQNWDFLIQEYEEYKISYQKQICVK</sequence>
<dbReference type="KEGG" id="ptm:GSPATT00028392001"/>
<dbReference type="OMA" id="YEQQFII"/>
<proteinExistence type="predicted"/>
<evidence type="ECO:0000256" key="1">
    <source>
        <dbReference type="ARBA" id="ARBA00004127"/>
    </source>
</evidence>
<dbReference type="PANTHER" id="PTHR45665:SF9">
    <property type="entry name" value="AQUAPORIN-8"/>
    <property type="match status" value="1"/>
</dbReference>
<reference evidence="8 9" key="1">
    <citation type="journal article" date="2006" name="Nature">
        <title>Global trends of whole-genome duplications revealed by the ciliate Paramecium tetraurelia.</title>
        <authorList>
            <consortium name="Genoscope"/>
            <person name="Aury J.-M."/>
            <person name="Jaillon O."/>
            <person name="Duret L."/>
            <person name="Noel B."/>
            <person name="Jubin C."/>
            <person name="Porcel B.M."/>
            <person name="Segurens B."/>
            <person name="Daubin V."/>
            <person name="Anthouard V."/>
            <person name="Aiach N."/>
            <person name="Arnaiz O."/>
            <person name="Billaut A."/>
            <person name="Beisson J."/>
            <person name="Blanc I."/>
            <person name="Bouhouche K."/>
            <person name="Camara F."/>
            <person name="Duharcourt S."/>
            <person name="Guigo R."/>
            <person name="Gogendeau D."/>
            <person name="Katinka M."/>
            <person name="Keller A.-M."/>
            <person name="Kissmehl R."/>
            <person name="Klotz C."/>
            <person name="Koll F."/>
            <person name="Le Moue A."/>
            <person name="Lepere C."/>
            <person name="Malinsky S."/>
            <person name="Nowacki M."/>
            <person name="Nowak J.K."/>
            <person name="Plattner H."/>
            <person name="Poulain J."/>
            <person name="Ruiz F."/>
            <person name="Serrano V."/>
            <person name="Zagulski M."/>
            <person name="Dessen P."/>
            <person name="Betermier M."/>
            <person name="Weissenbach J."/>
            <person name="Scarpelli C."/>
            <person name="Schachter V."/>
            <person name="Sperling L."/>
            <person name="Meyer E."/>
            <person name="Cohen J."/>
            <person name="Wincker P."/>
        </authorList>
    </citation>
    <scope>NUCLEOTIDE SEQUENCE [LARGE SCALE GENOMIC DNA]</scope>
    <source>
        <strain evidence="8 9">Stock d4-2</strain>
    </source>
</reference>
<name>A0BFP0_PARTE</name>
<evidence type="ECO:0000256" key="7">
    <source>
        <dbReference type="SAM" id="Phobius"/>
    </source>
</evidence>
<dbReference type="InterPro" id="IPR034294">
    <property type="entry name" value="Aquaporin_transptr"/>
</dbReference>
<dbReference type="EMBL" id="CT867991">
    <property type="protein sequence ID" value="CAK57357.1"/>
    <property type="molecule type" value="Genomic_DNA"/>
</dbReference>